<dbReference type="CDD" id="cd00143">
    <property type="entry name" value="PP2Cc"/>
    <property type="match status" value="1"/>
</dbReference>
<dbReference type="Pfam" id="PF13672">
    <property type="entry name" value="PP2C_2"/>
    <property type="match status" value="1"/>
</dbReference>
<dbReference type="EMBL" id="AP011676">
    <property type="protein sequence ID" value="BAL54039.1"/>
    <property type="molecule type" value="Genomic_DNA"/>
</dbReference>
<dbReference type="Gene3D" id="3.60.40.10">
    <property type="entry name" value="PPM-type phosphatase domain"/>
    <property type="match status" value="1"/>
</dbReference>
<accession>H5SD03</accession>
<dbReference type="InterPro" id="IPR036457">
    <property type="entry name" value="PPM-type-like_dom_sf"/>
</dbReference>
<proteinExistence type="predicted"/>
<evidence type="ECO:0000313" key="2">
    <source>
        <dbReference type="EMBL" id="BAL54039.1"/>
    </source>
</evidence>
<gene>
    <name evidence="2" type="ORF">HGMM_F12C05C22</name>
</gene>
<dbReference type="PROSITE" id="PS51746">
    <property type="entry name" value="PPM_2"/>
    <property type="match status" value="1"/>
</dbReference>
<dbReference type="SUPFAM" id="SSF81606">
    <property type="entry name" value="PP2C-like"/>
    <property type="match status" value="1"/>
</dbReference>
<sequence>MEEDLRETVLAILCDGMGGYEAGEVAAAMAIEQIRQRFLQSEYANTLLDQNGPAAVDWDACRKFLFDMFREVNQYMYQFSRSPQGKRGMGCTCELLYIRGNRALIVHVGDSRTYHYTDGQLRQLTRDQTLVNRLVELGQLTPEEAENHPRKNELQQALGAQPFVEPQTLTLQLKPGDWLLLCSDGLTNHVDHATLTEMLQRADSAEMCARRLVNLANAYGGSDNTTVIAIRCL</sequence>
<evidence type="ECO:0000259" key="1">
    <source>
        <dbReference type="PROSITE" id="PS51746"/>
    </source>
</evidence>
<organism evidence="2">
    <name type="scientific">uncultured Planctomycetota bacterium</name>
    <dbReference type="NCBI Taxonomy" id="120965"/>
    <lineage>
        <taxon>Bacteria</taxon>
        <taxon>Pseudomonadati</taxon>
        <taxon>Planctomycetota</taxon>
        <taxon>environmental samples</taxon>
    </lineage>
</organism>
<dbReference type="SMART" id="SM00332">
    <property type="entry name" value="PP2Cc"/>
    <property type="match status" value="1"/>
</dbReference>
<dbReference type="AlphaFoldDB" id="H5SD03"/>
<protein>
    <submittedName>
        <fullName evidence="2">Protein phosphatase</fullName>
    </submittedName>
</protein>
<feature type="domain" description="PPM-type phosphatase" evidence="1">
    <location>
        <begin position="1"/>
        <end position="232"/>
    </location>
</feature>
<dbReference type="SMART" id="SM00331">
    <property type="entry name" value="PP2C_SIG"/>
    <property type="match status" value="1"/>
</dbReference>
<reference evidence="2" key="2">
    <citation type="journal article" date="2012" name="PLoS ONE">
        <title>A Deeply Branching Thermophilic Bacterium with an Ancient Acetyl-CoA Pathway Dominates a Subsurface Ecosystem.</title>
        <authorList>
            <person name="Takami H."/>
            <person name="Noguchi H."/>
            <person name="Takaki Y."/>
            <person name="Uchiyama I."/>
            <person name="Toyoda A."/>
            <person name="Nishi S."/>
            <person name="Chee G.-J."/>
            <person name="Arai W."/>
            <person name="Nunoura T."/>
            <person name="Itoh T."/>
            <person name="Hattori M."/>
            <person name="Takai K."/>
        </authorList>
    </citation>
    <scope>NUCLEOTIDE SEQUENCE</scope>
</reference>
<dbReference type="InterPro" id="IPR001932">
    <property type="entry name" value="PPM-type_phosphatase-like_dom"/>
</dbReference>
<reference evidence="2" key="1">
    <citation type="journal article" date="2005" name="Environ. Microbiol.">
        <title>Genetic and functional properties of uncultivated thermophilic crenarchaeotes from a subsurface gold mine as revealed by analysis of genome fragments.</title>
        <authorList>
            <person name="Nunoura T."/>
            <person name="Hirayama H."/>
            <person name="Takami H."/>
            <person name="Oida H."/>
            <person name="Nishi S."/>
            <person name="Shimamura S."/>
            <person name="Suzuki Y."/>
            <person name="Inagaki F."/>
            <person name="Takai K."/>
            <person name="Nealson K.H."/>
            <person name="Horikoshi K."/>
        </authorList>
    </citation>
    <scope>NUCLEOTIDE SEQUENCE</scope>
</reference>
<name>H5SD03_9BACT</name>